<keyword evidence="2" id="KW-1185">Reference proteome</keyword>
<organism evidence="1 2">
    <name type="scientific">Zizania palustris</name>
    <name type="common">Northern wild rice</name>
    <dbReference type="NCBI Taxonomy" id="103762"/>
    <lineage>
        <taxon>Eukaryota</taxon>
        <taxon>Viridiplantae</taxon>
        <taxon>Streptophyta</taxon>
        <taxon>Embryophyta</taxon>
        <taxon>Tracheophyta</taxon>
        <taxon>Spermatophyta</taxon>
        <taxon>Magnoliopsida</taxon>
        <taxon>Liliopsida</taxon>
        <taxon>Poales</taxon>
        <taxon>Poaceae</taxon>
        <taxon>BOP clade</taxon>
        <taxon>Oryzoideae</taxon>
        <taxon>Oryzeae</taxon>
        <taxon>Zizaniinae</taxon>
        <taxon>Zizania</taxon>
    </lineage>
</organism>
<reference evidence="1" key="2">
    <citation type="submission" date="2021-02" db="EMBL/GenBank/DDBJ databases">
        <authorList>
            <person name="Kimball J.A."/>
            <person name="Haas M.W."/>
            <person name="Macchietto M."/>
            <person name="Kono T."/>
            <person name="Duquette J."/>
            <person name="Shao M."/>
        </authorList>
    </citation>
    <scope>NUCLEOTIDE SEQUENCE</scope>
    <source>
        <tissue evidence="1">Fresh leaf tissue</tissue>
    </source>
</reference>
<comment type="caution">
    <text evidence="1">The sequence shown here is derived from an EMBL/GenBank/DDBJ whole genome shotgun (WGS) entry which is preliminary data.</text>
</comment>
<evidence type="ECO:0000313" key="1">
    <source>
        <dbReference type="EMBL" id="KAG8043899.1"/>
    </source>
</evidence>
<dbReference type="EMBL" id="JAAALK010000953">
    <property type="protein sequence ID" value="KAG8043899.1"/>
    <property type="molecule type" value="Genomic_DNA"/>
</dbReference>
<dbReference type="Proteomes" id="UP000729402">
    <property type="component" value="Unassembled WGS sequence"/>
</dbReference>
<accession>A0A8J5RSJ6</accession>
<proteinExistence type="predicted"/>
<name>A0A8J5RSJ6_ZIZPA</name>
<sequence length="89" mass="9919">MVAVAGVELAASVRQQDWRVACDHESPCRRRRPTGGRNVAPPDWSHCGLHTERRKRRGRQGRRTCACPMLHAYIATVPLPSSALLCFIA</sequence>
<dbReference type="AlphaFoldDB" id="A0A8J5RSJ6"/>
<gene>
    <name evidence="1" type="ORF">GUJ93_ZPchr0458g22831</name>
</gene>
<reference evidence="1" key="1">
    <citation type="journal article" date="2021" name="bioRxiv">
        <title>Whole Genome Assembly and Annotation of Northern Wild Rice, Zizania palustris L., Supports a Whole Genome Duplication in the Zizania Genus.</title>
        <authorList>
            <person name="Haas M."/>
            <person name="Kono T."/>
            <person name="Macchietto M."/>
            <person name="Millas R."/>
            <person name="McGilp L."/>
            <person name="Shao M."/>
            <person name="Duquette J."/>
            <person name="Hirsch C.N."/>
            <person name="Kimball J."/>
        </authorList>
    </citation>
    <scope>NUCLEOTIDE SEQUENCE</scope>
    <source>
        <tissue evidence="1">Fresh leaf tissue</tissue>
    </source>
</reference>
<evidence type="ECO:0000313" key="2">
    <source>
        <dbReference type="Proteomes" id="UP000729402"/>
    </source>
</evidence>
<protein>
    <submittedName>
        <fullName evidence="1">Uncharacterized protein</fullName>
    </submittedName>
</protein>